<evidence type="ECO:0000313" key="3">
    <source>
        <dbReference type="Proteomes" id="UP000054815"/>
    </source>
</evidence>
<feature type="non-terminal residue" evidence="2">
    <location>
        <position position="122"/>
    </location>
</feature>
<comment type="caution">
    <text evidence="2">The sequence shown here is derived from an EMBL/GenBank/DDBJ whole genome shotgun (WGS) entry which is preliminary data.</text>
</comment>
<dbReference type="Proteomes" id="UP000054815">
    <property type="component" value="Unassembled WGS sequence"/>
</dbReference>
<sequence length="122" mass="12938">LPRRRVRCPSPNRWRQFRAHYGAELVRASSAIAHKGSLPTENCCPHRLSHSLDQKLPAYFAVVLVVVVAVAVVVVVVVVAVVEVVVVAVVEVVVVAVVVVVAAAAVVLRVLCSSADPSQCGQ</sequence>
<dbReference type="EMBL" id="JYDU01000129">
    <property type="protein sequence ID" value="KRX91743.1"/>
    <property type="molecule type" value="Genomic_DNA"/>
</dbReference>
<evidence type="ECO:0000313" key="2">
    <source>
        <dbReference type="EMBL" id="KRX91743.1"/>
    </source>
</evidence>
<keyword evidence="1" id="KW-1133">Transmembrane helix</keyword>
<organism evidence="2 3">
    <name type="scientific">Trichinella pseudospiralis</name>
    <name type="common">Parasitic roundworm</name>
    <dbReference type="NCBI Taxonomy" id="6337"/>
    <lineage>
        <taxon>Eukaryota</taxon>
        <taxon>Metazoa</taxon>
        <taxon>Ecdysozoa</taxon>
        <taxon>Nematoda</taxon>
        <taxon>Enoplea</taxon>
        <taxon>Dorylaimia</taxon>
        <taxon>Trichinellida</taxon>
        <taxon>Trichinellidae</taxon>
        <taxon>Trichinella</taxon>
    </lineage>
</organism>
<dbReference type="AlphaFoldDB" id="A0A0V0XUR9"/>
<feature type="non-terminal residue" evidence="2">
    <location>
        <position position="1"/>
    </location>
</feature>
<keyword evidence="1" id="KW-0472">Membrane</keyword>
<reference evidence="2 3" key="1">
    <citation type="submission" date="2015-01" db="EMBL/GenBank/DDBJ databases">
        <title>Evolution of Trichinella species and genotypes.</title>
        <authorList>
            <person name="Korhonen P.K."/>
            <person name="Edoardo P."/>
            <person name="Giuseppe L.R."/>
            <person name="Gasser R.B."/>
        </authorList>
    </citation>
    <scope>NUCLEOTIDE SEQUENCE [LARGE SCALE GENOMIC DNA]</scope>
    <source>
        <strain evidence="2">ISS141</strain>
    </source>
</reference>
<accession>A0A0V0XUR9</accession>
<protein>
    <submittedName>
        <fullName evidence="2">Uncharacterized protein</fullName>
    </submittedName>
</protein>
<gene>
    <name evidence="2" type="ORF">T4E_3402</name>
</gene>
<feature type="transmembrane region" description="Helical" evidence="1">
    <location>
        <begin position="56"/>
        <end position="82"/>
    </location>
</feature>
<name>A0A0V0XUR9_TRIPS</name>
<feature type="transmembrane region" description="Helical" evidence="1">
    <location>
        <begin position="88"/>
        <end position="112"/>
    </location>
</feature>
<proteinExistence type="predicted"/>
<keyword evidence="1" id="KW-0812">Transmembrane</keyword>
<evidence type="ECO:0000256" key="1">
    <source>
        <dbReference type="SAM" id="Phobius"/>
    </source>
</evidence>